<keyword evidence="1" id="KW-0812">Transmembrane</keyword>
<reference evidence="2" key="1">
    <citation type="submission" date="2020-10" db="EMBL/GenBank/DDBJ databases">
        <title>Taxonomic study of unclassified bacteria belonging to the class Ktedonobacteria.</title>
        <authorList>
            <person name="Yabe S."/>
            <person name="Wang C.M."/>
            <person name="Zheng Y."/>
            <person name="Sakai Y."/>
            <person name="Cavaletti L."/>
            <person name="Monciardini P."/>
            <person name="Donadio S."/>
        </authorList>
    </citation>
    <scope>NUCLEOTIDE SEQUENCE</scope>
    <source>
        <strain evidence="2">ID150040</strain>
    </source>
</reference>
<comment type="caution">
    <text evidence="2">The sequence shown here is derived from an EMBL/GenBank/DDBJ whole genome shotgun (WGS) entry which is preliminary data.</text>
</comment>
<gene>
    <name evidence="2" type="ORF">KSF_091160</name>
</gene>
<keyword evidence="1" id="KW-1133">Transmembrane helix</keyword>
<proteinExistence type="predicted"/>
<dbReference type="AlphaFoldDB" id="A0A8J3N7X4"/>
<keyword evidence="1" id="KW-0472">Membrane</keyword>
<evidence type="ECO:0000313" key="3">
    <source>
        <dbReference type="Proteomes" id="UP000597444"/>
    </source>
</evidence>
<dbReference type="RefSeq" id="WP_220209730.1">
    <property type="nucleotide sequence ID" value="NZ_BNJK01000002.1"/>
</dbReference>
<sequence length="90" mass="10548">MTVSLVATLLFCGLVISFFGVIFFLSKKVGVPDASYGRRYRNRTYWNRIFFSSGVTRGSLKASERFSDLVPTIRPSFMRKQYQRRPWEPR</sequence>
<dbReference type="Proteomes" id="UP000597444">
    <property type="component" value="Unassembled WGS sequence"/>
</dbReference>
<evidence type="ECO:0000256" key="1">
    <source>
        <dbReference type="SAM" id="Phobius"/>
    </source>
</evidence>
<feature type="transmembrane region" description="Helical" evidence="1">
    <location>
        <begin position="6"/>
        <end position="25"/>
    </location>
</feature>
<organism evidence="2 3">
    <name type="scientific">Reticulibacter mediterranei</name>
    <dbReference type="NCBI Taxonomy" id="2778369"/>
    <lineage>
        <taxon>Bacteria</taxon>
        <taxon>Bacillati</taxon>
        <taxon>Chloroflexota</taxon>
        <taxon>Ktedonobacteria</taxon>
        <taxon>Ktedonobacterales</taxon>
        <taxon>Reticulibacteraceae</taxon>
        <taxon>Reticulibacter</taxon>
    </lineage>
</organism>
<keyword evidence="3" id="KW-1185">Reference proteome</keyword>
<accession>A0A8J3N7X4</accession>
<evidence type="ECO:0000313" key="2">
    <source>
        <dbReference type="EMBL" id="GHO99068.1"/>
    </source>
</evidence>
<protein>
    <submittedName>
        <fullName evidence="2">Uncharacterized protein</fullName>
    </submittedName>
</protein>
<name>A0A8J3N7X4_9CHLR</name>
<dbReference type="EMBL" id="BNJK01000002">
    <property type="protein sequence ID" value="GHO99068.1"/>
    <property type="molecule type" value="Genomic_DNA"/>
</dbReference>